<name>A0A6G9H7E5_9ACTN</name>
<dbReference type="EMBL" id="CP050177">
    <property type="protein sequence ID" value="QIQ06410.1"/>
    <property type="molecule type" value="Genomic_DNA"/>
</dbReference>
<keyword evidence="2" id="KW-1185">Reference proteome</keyword>
<dbReference type="AlphaFoldDB" id="A0A6G9H7E5"/>
<dbReference type="RefSeq" id="WP_167035480.1">
    <property type="nucleotide sequence ID" value="NZ_CP050177.1"/>
</dbReference>
<dbReference type="KEGG" id="slia:HA039_32535"/>
<organism evidence="1 2">
    <name type="scientific">Streptomyces liangshanensis</name>
    <dbReference type="NCBI Taxonomy" id="2717324"/>
    <lineage>
        <taxon>Bacteria</taxon>
        <taxon>Bacillati</taxon>
        <taxon>Actinomycetota</taxon>
        <taxon>Actinomycetes</taxon>
        <taxon>Kitasatosporales</taxon>
        <taxon>Streptomycetaceae</taxon>
        <taxon>Streptomyces</taxon>
    </lineage>
</organism>
<protein>
    <submittedName>
        <fullName evidence="1">Uncharacterized protein</fullName>
    </submittedName>
</protein>
<proteinExistence type="predicted"/>
<gene>
    <name evidence="1" type="ORF">HA039_32535</name>
</gene>
<reference evidence="1 2" key="1">
    <citation type="submission" date="2020-03" db="EMBL/GenBank/DDBJ databases">
        <title>A novel species.</title>
        <authorList>
            <person name="Gao J."/>
        </authorList>
    </citation>
    <scope>NUCLEOTIDE SEQUENCE [LARGE SCALE GENOMIC DNA]</scope>
    <source>
        <strain evidence="1 2">QMT-12</strain>
    </source>
</reference>
<sequence>MTLPLRDRVALGLAAGLAGSGLALYVRRLRAVARAEAGYLRGLHDTAALSQAAGAPDAVVEQVGRRLAETLALRDWRFEYGSLLGHPARLTQDGEVLVDRRPWDVERRGWPEGEIELRAGANGHYRGRFLVRPTPGTVPSRQVRLVAVTLADQAGAALDAA</sequence>
<evidence type="ECO:0000313" key="1">
    <source>
        <dbReference type="EMBL" id="QIQ06410.1"/>
    </source>
</evidence>
<dbReference type="Proteomes" id="UP000501179">
    <property type="component" value="Chromosome"/>
</dbReference>
<accession>A0A6G9H7E5</accession>
<evidence type="ECO:0000313" key="2">
    <source>
        <dbReference type="Proteomes" id="UP000501179"/>
    </source>
</evidence>